<accession>A0AC35F638</accession>
<dbReference type="Proteomes" id="UP000887580">
    <property type="component" value="Unplaced"/>
</dbReference>
<sequence>MNKRVKVDDDGGYQKNMKKVSSKNSNAGVTNDTLQGSIYESNWTSRGAKTTKKIQESLRQPLTEREKRDQKLIEKLIKGYFYIVQNIIIDIVPKAIMDGIVNEVREKIRDKLVKILHKCADINELVAESGTTNESRKRTSQMLDALNKADQILNKLRDSSI</sequence>
<protein>
    <submittedName>
        <fullName evidence="2">GED domain-containing protein</fullName>
    </submittedName>
</protein>
<organism evidence="1 2">
    <name type="scientific">Panagrolaimus sp. PS1159</name>
    <dbReference type="NCBI Taxonomy" id="55785"/>
    <lineage>
        <taxon>Eukaryota</taxon>
        <taxon>Metazoa</taxon>
        <taxon>Ecdysozoa</taxon>
        <taxon>Nematoda</taxon>
        <taxon>Chromadorea</taxon>
        <taxon>Rhabditida</taxon>
        <taxon>Tylenchina</taxon>
        <taxon>Panagrolaimomorpha</taxon>
        <taxon>Panagrolaimoidea</taxon>
        <taxon>Panagrolaimidae</taxon>
        <taxon>Panagrolaimus</taxon>
    </lineage>
</organism>
<name>A0AC35F638_9BILA</name>
<proteinExistence type="predicted"/>
<evidence type="ECO:0000313" key="2">
    <source>
        <dbReference type="WBParaSite" id="PS1159_v2.g13412.t1"/>
    </source>
</evidence>
<dbReference type="WBParaSite" id="PS1159_v2.g13412.t1">
    <property type="protein sequence ID" value="PS1159_v2.g13412.t1"/>
    <property type="gene ID" value="PS1159_v2.g13412"/>
</dbReference>
<reference evidence="2" key="1">
    <citation type="submission" date="2022-11" db="UniProtKB">
        <authorList>
            <consortium name="WormBaseParasite"/>
        </authorList>
    </citation>
    <scope>IDENTIFICATION</scope>
</reference>
<evidence type="ECO:0000313" key="1">
    <source>
        <dbReference type="Proteomes" id="UP000887580"/>
    </source>
</evidence>